<dbReference type="Proteomes" id="UP000194968">
    <property type="component" value="Unassembled WGS sequence"/>
</dbReference>
<dbReference type="GO" id="GO:0071973">
    <property type="term" value="P:bacterial-type flagellum-dependent cell motility"/>
    <property type="evidence" value="ECO:0007669"/>
    <property type="project" value="TreeGrafter"/>
</dbReference>
<comment type="subcellular location">
    <subcellularLocation>
        <location evidence="2">Periplasm</location>
    </subcellularLocation>
</comment>
<dbReference type="InterPro" id="IPR019301">
    <property type="entry name" value="Flagellar_prot_FlgJ_N"/>
</dbReference>
<evidence type="ECO:0000256" key="8">
    <source>
        <dbReference type="ARBA" id="ARBA00022801"/>
    </source>
</evidence>
<dbReference type="NCBIfam" id="TIGR02541">
    <property type="entry name" value="flagell_FlgJ"/>
    <property type="match status" value="1"/>
</dbReference>
<dbReference type="GO" id="GO:0042597">
    <property type="term" value="C:periplasmic space"/>
    <property type="evidence" value="ECO:0007669"/>
    <property type="project" value="UniProtKB-SubCell"/>
</dbReference>
<dbReference type="GO" id="GO:0016798">
    <property type="term" value="F:hydrolase activity, acting on glycosyl bonds"/>
    <property type="evidence" value="ECO:0007669"/>
    <property type="project" value="UniProtKB-KW"/>
</dbReference>
<evidence type="ECO:0000256" key="2">
    <source>
        <dbReference type="ARBA" id="ARBA00004418"/>
    </source>
</evidence>
<keyword evidence="13" id="KW-0969">Cilium</keyword>
<evidence type="ECO:0000256" key="1">
    <source>
        <dbReference type="ARBA" id="ARBA00002954"/>
    </source>
</evidence>
<dbReference type="AlphaFoldDB" id="A0A242NSN9"/>
<dbReference type="Gene3D" id="2.10.70.40">
    <property type="entry name" value="peptidoglycan hydrolase"/>
    <property type="match status" value="1"/>
</dbReference>
<dbReference type="RefSeq" id="WP_034900983.1">
    <property type="nucleotide sequence ID" value="NZ_LZGI01000019.1"/>
</dbReference>
<dbReference type="PANTHER" id="PTHR33308:SF9">
    <property type="entry name" value="PEPTIDOGLYCAN HYDROLASE FLGJ"/>
    <property type="match status" value="1"/>
</dbReference>
<proteinExistence type="inferred from homology"/>
<dbReference type="GO" id="GO:0004040">
    <property type="term" value="F:amidase activity"/>
    <property type="evidence" value="ECO:0007669"/>
    <property type="project" value="InterPro"/>
</dbReference>
<keyword evidence="8" id="KW-0378">Hydrolase</keyword>
<evidence type="ECO:0000256" key="10">
    <source>
        <dbReference type="ARBA" id="ARBA00023316"/>
    </source>
</evidence>
<dbReference type="InterPro" id="IPR002901">
    <property type="entry name" value="MGlyc_endo_b_GlcNAc-like_dom"/>
</dbReference>
<evidence type="ECO:0000256" key="9">
    <source>
        <dbReference type="ARBA" id="ARBA00023295"/>
    </source>
</evidence>
<reference evidence="13 14" key="1">
    <citation type="submission" date="2017-03" db="EMBL/GenBank/DDBJ databases">
        <title>Comparative genomics of honeybee gut symbionts reveal geographically distinct and subgroup specific antibiotic resistance.</title>
        <authorList>
            <person name="Ludvigsen J."/>
            <person name="Porcellato D."/>
            <person name="Labee-Lund T.M."/>
            <person name="Amdam G.V."/>
            <person name="Rudi K."/>
        </authorList>
    </citation>
    <scope>NUCLEOTIDE SEQUENCE [LARGE SCALE GENOMIC DNA]</scope>
    <source>
        <strain evidence="13 14">A-4-12</strain>
    </source>
</reference>
<comment type="similarity">
    <text evidence="4">In the C-terminal section; belongs to the glycosyl hydrolase 73 family.</text>
</comment>
<keyword evidence="10" id="KW-0961">Cell wall biogenesis/degradation</keyword>
<dbReference type="InterPro" id="IPR013377">
    <property type="entry name" value="FlgJ"/>
</dbReference>
<feature type="domain" description="Mannosyl-glycoprotein endo-beta-N-acetylglucosamidase-like" evidence="12">
    <location>
        <begin position="167"/>
        <end position="331"/>
    </location>
</feature>
<keyword evidence="9" id="KW-0326">Glycosidase</keyword>
<comment type="similarity">
    <text evidence="3">In the N-terminal section; belongs to the FlgJ family.</text>
</comment>
<dbReference type="Pfam" id="PF10135">
    <property type="entry name" value="Rod-binding"/>
    <property type="match status" value="1"/>
</dbReference>
<dbReference type="PRINTS" id="PR01002">
    <property type="entry name" value="FLGFLGJ"/>
</dbReference>
<keyword evidence="13" id="KW-0966">Cell projection</keyword>
<evidence type="ECO:0000313" key="14">
    <source>
        <dbReference type="Proteomes" id="UP000194968"/>
    </source>
</evidence>
<evidence type="ECO:0000256" key="4">
    <source>
        <dbReference type="ARBA" id="ARBA00007974"/>
    </source>
</evidence>
<evidence type="ECO:0000256" key="3">
    <source>
        <dbReference type="ARBA" id="ARBA00006880"/>
    </source>
</evidence>
<dbReference type="GO" id="GO:0044780">
    <property type="term" value="P:bacterial-type flagellum assembly"/>
    <property type="evidence" value="ECO:0007669"/>
    <property type="project" value="InterPro"/>
</dbReference>
<evidence type="ECO:0000256" key="5">
    <source>
        <dbReference type="ARBA" id="ARBA00013433"/>
    </source>
</evidence>
<dbReference type="SMART" id="SM00047">
    <property type="entry name" value="LYZ2"/>
    <property type="match status" value="1"/>
</dbReference>
<name>A0A242NSN9_9GAMM</name>
<organism evidence="13 14">
    <name type="scientific">Gilliamella apis</name>
    <dbReference type="NCBI Taxonomy" id="1970738"/>
    <lineage>
        <taxon>Bacteria</taxon>
        <taxon>Pseudomonadati</taxon>
        <taxon>Pseudomonadota</taxon>
        <taxon>Gammaproteobacteria</taxon>
        <taxon>Orbales</taxon>
        <taxon>Orbaceae</taxon>
        <taxon>Gilliamella</taxon>
    </lineage>
</organism>
<sequence>MKNLINQSMNRFAYDFSSINQLKRNAVSGSTDSIKQVADQFETLFVNMMMQSMRKAVPNGGLFNQSAMQLFTSMFDQQIAQQAAGKGLGLSNVIVKQLTNQPHSTLNIHSQAQANNNQTNMRLAQSLFSDNSSNLSPAALGQMLYQQHKANNLTKANVNESTLATSLNEVDKDHISQFVVEWFEPAKQASKISGIPYEVIIAQAALETGWGKKQIKTADNKPSYNYFGIKATSSWQGDSTRLTTQEFLNNNMVKIKDEFRVYNSKQHALTDYLNLLTKSPRYRAVVNAPDARTAAKALQDAHYATDPNYSEKLIQIIGRIEQIAKNTPQKSISGFRQIAFK</sequence>
<dbReference type="GO" id="GO:0071555">
    <property type="term" value="P:cell wall organization"/>
    <property type="evidence" value="ECO:0007669"/>
    <property type="project" value="UniProtKB-KW"/>
</dbReference>
<evidence type="ECO:0000256" key="11">
    <source>
        <dbReference type="ARBA" id="ARBA00030835"/>
    </source>
</evidence>
<keyword evidence="13" id="KW-0282">Flagellum</keyword>
<dbReference type="InterPro" id="IPR051056">
    <property type="entry name" value="Glycosyl_Hydrolase_73"/>
</dbReference>
<dbReference type="EMBL" id="NASK01000103">
    <property type="protein sequence ID" value="OTQ48355.1"/>
    <property type="molecule type" value="Genomic_DNA"/>
</dbReference>
<protein>
    <recommendedName>
        <fullName evidence="5">Peptidoglycan hydrolase FlgJ</fullName>
    </recommendedName>
    <alternativeName>
        <fullName evidence="11">Muramidase FlgJ</fullName>
    </alternativeName>
</protein>
<keyword evidence="6" id="KW-0574">Periplasm</keyword>
<dbReference type="PANTHER" id="PTHR33308">
    <property type="entry name" value="PEPTIDOGLYCAN HYDROLASE FLGJ"/>
    <property type="match status" value="1"/>
</dbReference>
<comment type="function">
    <text evidence="1">Flagellum-specific muramidase which hydrolyzes the peptidoglycan layer to assemble the rod structure in the periplasmic space.</text>
</comment>
<dbReference type="Gene3D" id="1.10.530.10">
    <property type="match status" value="1"/>
</dbReference>
<evidence type="ECO:0000259" key="12">
    <source>
        <dbReference type="SMART" id="SM00047"/>
    </source>
</evidence>
<comment type="caution">
    <text evidence="13">The sequence shown here is derived from an EMBL/GenBank/DDBJ whole genome shotgun (WGS) entry which is preliminary data.</text>
</comment>
<evidence type="ECO:0000256" key="6">
    <source>
        <dbReference type="ARBA" id="ARBA00022764"/>
    </source>
</evidence>
<dbReference type="Pfam" id="PF01832">
    <property type="entry name" value="Glucosaminidase"/>
    <property type="match status" value="1"/>
</dbReference>
<evidence type="ECO:0000313" key="13">
    <source>
        <dbReference type="EMBL" id="OTQ48355.1"/>
    </source>
</evidence>
<dbReference type="OrthoDB" id="289937at2"/>
<evidence type="ECO:0000256" key="7">
    <source>
        <dbReference type="ARBA" id="ARBA00022795"/>
    </source>
</evidence>
<gene>
    <name evidence="13" type="ORF">B6D06_10760</name>
</gene>
<keyword evidence="7" id="KW-1005">Bacterial flagellum biogenesis</keyword>
<accession>A0A242NSN9</accession>